<organism evidence="1 2">
    <name type="scientific">Chthoniobacter flavus Ellin428</name>
    <dbReference type="NCBI Taxonomy" id="497964"/>
    <lineage>
        <taxon>Bacteria</taxon>
        <taxon>Pseudomonadati</taxon>
        <taxon>Verrucomicrobiota</taxon>
        <taxon>Spartobacteria</taxon>
        <taxon>Chthoniobacterales</taxon>
        <taxon>Chthoniobacteraceae</taxon>
        <taxon>Chthoniobacter</taxon>
    </lineage>
</organism>
<name>B4CVI2_9BACT</name>
<keyword evidence="2" id="KW-1185">Reference proteome</keyword>
<evidence type="ECO:0008006" key="3">
    <source>
        <dbReference type="Google" id="ProtNLM"/>
    </source>
</evidence>
<evidence type="ECO:0000313" key="1">
    <source>
        <dbReference type="EMBL" id="EDY21424.1"/>
    </source>
</evidence>
<dbReference type="RefSeq" id="WP_006977996.1">
    <property type="nucleotide sequence ID" value="NZ_ABVL01000002.1"/>
</dbReference>
<reference evidence="1 2" key="1">
    <citation type="journal article" date="2011" name="J. Bacteriol.">
        <title>Genome sequence of Chthoniobacter flavus Ellin428, an aerobic heterotrophic soil bacterium.</title>
        <authorList>
            <person name="Kant R."/>
            <person name="van Passel M.W."/>
            <person name="Palva A."/>
            <person name="Lucas S."/>
            <person name="Lapidus A."/>
            <person name="Glavina Del Rio T."/>
            <person name="Dalin E."/>
            <person name="Tice H."/>
            <person name="Bruce D."/>
            <person name="Goodwin L."/>
            <person name="Pitluck S."/>
            <person name="Larimer F.W."/>
            <person name="Land M.L."/>
            <person name="Hauser L."/>
            <person name="Sangwan P."/>
            <person name="de Vos W.M."/>
            <person name="Janssen P.H."/>
            <person name="Smidt H."/>
        </authorList>
    </citation>
    <scope>NUCLEOTIDE SEQUENCE [LARGE SCALE GENOMIC DNA]</scope>
    <source>
        <strain evidence="1 2">Ellin428</strain>
    </source>
</reference>
<proteinExistence type="predicted"/>
<evidence type="ECO:0000313" key="2">
    <source>
        <dbReference type="Proteomes" id="UP000005824"/>
    </source>
</evidence>
<dbReference type="InParanoid" id="B4CVI2"/>
<dbReference type="eggNOG" id="COG0727">
    <property type="taxonomic scope" value="Bacteria"/>
</dbReference>
<dbReference type="STRING" id="497964.CfE428DRAFT_0669"/>
<gene>
    <name evidence="1" type="ORF">CfE428DRAFT_0669</name>
</gene>
<sequence>MKRRTAPLTPSSAVEAVKAIYRELAERPIERQCVQRTECCRFRLTGRTPFLTKGEALVAAKAVRASGRKQMPESIEGACPLLNHATGRCLIYEGRPFGCRTHFCAAAGGPYARGEVVDLIRRLEDIDRSLGGDGAMALPTAVERALREV</sequence>
<accession>B4CVI2</accession>
<dbReference type="EMBL" id="ABVL01000002">
    <property type="protein sequence ID" value="EDY21424.1"/>
    <property type="molecule type" value="Genomic_DNA"/>
</dbReference>
<dbReference type="InterPro" id="IPR005358">
    <property type="entry name" value="Puta_zinc/iron-chelating_dom"/>
</dbReference>
<dbReference type="AlphaFoldDB" id="B4CVI2"/>
<protein>
    <recommendedName>
        <fullName evidence="3">Zinc/iron-chelating domain-containing protein</fullName>
    </recommendedName>
</protein>
<dbReference type="Pfam" id="PF03692">
    <property type="entry name" value="CxxCxxCC"/>
    <property type="match status" value="1"/>
</dbReference>
<comment type="caution">
    <text evidence="1">The sequence shown here is derived from an EMBL/GenBank/DDBJ whole genome shotgun (WGS) entry which is preliminary data.</text>
</comment>
<dbReference type="Proteomes" id="UP000005824">
    <property type="component" value="Unassembled WGS sequence"/>
</dbReference>